<dbReference type="EMBL" id="WNKQ01000009">
    <property type="protein sequence ID" value="KAF5849113.1"/>
    <property type="molecule type" value="Genomic_DNA"/>
</dbReference>
<reference evidence="3" key="1">
    <citation type="submission" date="2019-11" db="EMBL/GenBank/DDBJ databases">
        <title>Bipolaris sorokiniana Genome sequencing.</title>
        <authorList>
            <person name="Wang H."/>
        </authorList>
    </citation>
    <scope>NUCLEOTIDE SEQUENCE</scope>
</reference>
<evidence type="ECO:0000259" key="2">
    <source>
        <dbReference type="Pfam" id="PF24864"/>
    </source>
</evidence>
<dbReference type="AlphaFoldDB" id="A0A8H5ZEW3"/>
<feature type="compositionally biased region" description="Basic residues" evidence="1">
    <location>
        <begin position="1"/>
        <end position="12"/>
    </location>
</feature>
<protein>
    <recommendedName>
        <fullName evidence="2">DUF7730 domain-containing protein</fullName>
    </recommendedName>
</protein>
<accession>A0A8H5ZEW3</accession>
<proteinExistence type="predicted"/>
<dbReference type="OMA" id="ECAFALP"/>
<dbReference type="Pfam" id="PF24864">
    <property type="entry name" value="DUF7730"/>
    <property type="match status" value="1"/>
</dbReference>
<dbReference type="InterPro" id="IPR056632">
    <property type="entry name" value="DUF7730"/>
</dbReference>
<gene>
    <name evidence="3" type="ORF">GGP41_006050</name>
</gene>
<feature type="domain" description="DUF7730" evidence="2">
    <location>
        <begin position="46"/>
        <end position="262"/>
    </location>
</feature>
<organism evidence="3 4">
    <name type="scientific">Cochliobolus sativus</name>
    <name type="common">Common root rot and spot blotch fungus</name>
    <name type="synonym">Bipolaris sorokiniana</name>
    <dbReference type="NCBI Taxonomy" id="45130"/>
    <lineage>
        <taxon>Eukaryota</taxon>
        <taxon>Fungi</taxon>
        <taxon>Dikarya</taxon>
        <taxon>Ascomycota</taxon>
        <taxon>Pezizomycotina</taxon>
        <taxon>Dothideomycetes</taxon>
        <taxon>Pleosporomycetidae</taxon>
        <taxon>Pleosporales</taxon>
        <taxon>Pleosporineae</taxon>
        <taxon>Pleosporaceae</taxon>
        <taxon>Bipolaris</taxon>
    </lineage>
</organism>
<evidence type="ECO:0000256" key="1">
    <source>
        <dbReference type="SAM" id="MobiDB-lite"/>
    </source>
</evidence>
<feature type="region of interest" description="Disordered" evidence="1">
    <location>
        <begin position="1"/>
        <end position="39"/>
    </location>
</feature>
<dbReference type="Proteomes" id="UP000624244">
    <property type="component" value="Unassembled WGS sequence"/>
</dbReference>
<evidence type="ECO:0000313" key="4">
    <source>
        <dbReference type="Proteomes" id="UP000624244"/>
    </source>
</evidence>
<dbReference type="PANTHER" id="PTHR38790">
    <property type="entry name" value="2EXR DOMAIN-CONTAINING PROTEIN-RELATED"/>
    <property type="match status" value="1"/>
</dbReference>
<dbReference type="PANTHER" id="PTHR38790:SF4">
    <property type="entry name" value="2EXR DOMAIN-CONTAINING PROTEIN"/>
    <property type="match status" value="1"/>
</dbReference>
<sequence length="348" mass="39680">MAKLRAWVKKHLSSSSDPKKQSKDQLPFLPSSRRPVTPTSLSTPGCLFFQLPGDIRTMILNLAFGRRTLHMDIVRRDEAWQWRGAICHRNLAGAQSSMRYGWYGPWIDYYTWNACGCKETPPEECNIGIMGFLLSCKQAYTEGIDFLYSTNTIDIQSTPLLLHLPQLILSSRLVCIKSLEIVIWAQSTKSDNDKPATTENRLEPILNNIATHCHQLRSLCISFMATDENYKKIETLPALHLVDSFYRSTHLRDMRVEIPYRGYFTIAADKSTVNHPREAPTTGRLQRSLWRSLDNGEPVLQDRSLERYPFPPLRVPVLGDGDEESAGYWLLQGDEGPYETVRWSGCPG</sequence>
<comment type="caution">
    <text evidence="3">The sequence shown here is derived from an EMBL/GenBank/DDBJ whole genome shotgun (WGS) entry which is preliminary data.</text>
</comment>
<name>A0A8H5ZEW3_COCSA</name>
<evidence type="ECO:0000313" key="3">
    <source>
        <dbReference type="EMBL" id="KAF5849113.1"/>
    </source>
</evidence>